<name>A0AAW0BV19_9AGAR</name>
<dbReference type="Proteomes" id="UP001362999">
    <property type="component" value="Unassembled WGS sequence"/>
</dbReference>
<dbReference type="EMBL" id="JAWWNJ010000026">
    <property type="protein sequence ID" value="KAK7030046.1"/>
    <property type="molecule type" value="Genomic_DNA"/>
</dbReference>
<evidence type="ECO:0000313" key="1">
    <source>
        <dbReference type="EMBL" id="KAK7030046.1"/>
    </source>
</evidence>
<keyword evidence="2" id="KW-1185">Reference proteome</keyword>
<evidence type="ECO:0000313" key="2">
    <source>
        <dbReference type="Proteomes" id="UP001362999"/>
    </source>
</evidence>
<sequence length="204" mass="22812">MGLLHPNILRIEGISSQTSLSQFIAYRYTYWKNAEGPLAAALKDDLARSVHLGFKMVGGLSAGINHLAVQGISLQSIQHDNFDVFLDNEERFVISINSKPSQDIPHSMDQRSIYEADTSSSRAWDIFNGLSRRVLSTANRVLHKDAIERLPADIEAITSPSFFSDFVPSSVPDPELRQTMNHPFPFDASMYGEQFQTGGNRWVP</sequence>
<reference evidence="1 2" key="1">
    <citation type="journal article" date="2024" name="J Genomics">
        <title>Draft genome sequencing and assembly of Favolaschia claudopus CIRM-BRFM 2984 isolated from oak limbs.</title>
        <authorList>
            <person name="Navarro D."/>
            <person name="Drula E."/>
            <person name="Chaduli D."/>
            <person name="Cazenave R."/>
            <person name="Ahrendt S."/>
            <person name="Wang J."/>
            <person name="Lipzen A."/>
            <person name="Daum C."/>
            <person name="Barry K."/>
            <person name="Grigoriev I.V."/>
            <person name="Favel A."/>
            <person name="Rosso M.N."/>
            <person name="Martin F."/>
        </authorList>
    </citation>
    <scope>NUCLEOTIDE SEQUENCE [LARGE SCALE GENOMIC DNA]</scope>
    <source>
        <strain evidence="1 2">CIRM-BRFM 2984</strain>
    </source>
</reference>
<proteinExistence type="predicted"/>
<gene>
    <name evidence="1" type="ORF">R3P38DRAFT_892373</name>
</gene>
<dbReference type="AlphaFoldDB" id="A0AAW0BV19"/>
<organism evidence="1 2">
    <name type="scientific">Favolaschia claudopus</name>
    <dbReference type="NCBI Taxonomy" id="2862362"/>
    <lineage>
        <taxon>Eukaryota</taxon>
        <taxon>Fungi</taxon>
        <taxon>Dikarya</taxon>
        <taxon>Basidiomycota</taxon>
        <taxon>Agaricomycotina</taxon>
        <taxon>Agaricomycetes</taxon>
        <taxon>Agaricomycetidae</taxon>
        <taxon>Agaricales</taxon>
        <taxon>Marasmiineae</taxon>
        <taxon>Mycenaceae</taxon>
        <taxon>Favolaschia</taxon>
    </lineage>
</organism>
<protein>
    <submittedName>
        <fullName evidence="1">Uncharacterized protein</fullName>
    </submittedName>
</protein>
<comment type="caution">
    <text evidence="1">The sequence shown here is derived from an EMBL/GenBank/DDBJ whole genome shotgun (WGS) entry which is preliminary data.</text>
</comment>
<accession>A0AAW0BV19</accession>